<feature type="region of interest" description="Disordered" evidence="1">
    <location>
        <begin position="218"/>
        <end position="238"/>
    </location>
</feature>
<name>A0ABN9UXT0_9DINO</name>
<keyword evidence="3" id="KW-1185">Reference proteome</keyword>
<protein>
    <submittedName>
        <fullName evidence="2">Uncharacterized protein</fullName>
    </submittedName>
</protein>
<feature type="region of interest" description="Disordered" evidence="1">
    <location>
        <begin position="1"/>
        <end position="49"/>
    </location>
</feature>
<gene>
    <name evidence="2" type="ORF">PCOR1329_LOCUS52681</name>
</gene>
<dbReference type="EMBL" id="CAUYUJ010016413">
    <property type="protein sequence ID" value="CAK0864996.1"/>
    <property type="molecule type" value="Genomic_DNA"/>
</dbReference>
<evidence type="ECO:0000313" key="2">
    <source>
        <dbReference type="EMBL" id="CAK0864996.1"/>
    </source>
</evidence>
<feature type="compositionally biased region" description="Polar residues" evidence="1">
    <location>
        <begin position="414"/>
        <end position="426"/>
    </location>
</feature>
<sequence length="426" mass="45857">MIRADHLQHQSSPDSDSSRERAEAAPGSPQTATDGLRCPRGGSADEGLGDGRRAALGLAVRRHAWCESGASIGRAAEIADGGEGKGPGDGREAGKDPAVGRRLSDGLCGGDCATVSAEIMRRAEHFCESTEEGPGAWRHAGRPVVVEDEEDSLVRQQCRELNARYAAGVDLTMSSLPSLTMSSLPSLTMGSLPCLEEPSSVQPSLTLSSLPCLEEQFSPRDAEEHEEPLLPQSEPVESASPTCVWELHDPMDTERVCSSGTISEAFSWSREARVAQPQVGPPALPCAKGSEPALLEGSRRPLGLTSSQICSLLDTNFPSENSSSPTTTGHCGETSTVVSTREPSPCERGWAIEDAAYPAEDPCDSVDPIGVAMMEWRQRREQRREQRRISAKVKRTYGVWLRERADRPDDQFGAGNSHQTAGWRTR</sequence>
<evidence type="ECO:0000313" key="3">
    <source>
        <dbReference type="Proteomes" id="UP001189429"/>
    </source>
</evidence>
<dbReference type="Proteomes" id="UP001189429">
    <property type="component" value="Unassembled WGS sequence"/>
</dbReference>
<feature type="region of interest" description="Disordered" evidence="1">
    <location>
        <begin position="77"/>
        <end position="97"/>
    </location>
</feature>
<feature type="region of interest" description="Disordered" evidence="1">
    <location>
        <begin position="319"/>
        <end position="344"/>
    </location>
</feature>
<proteinExistence type="predicted"/>
<feature type="region of interest" description="Disordered" evidence="1">
    <location>
        <begin position="404"/>
        <end position="426"/>
    </location>
</feature>
<feature type="compositionally biased region" description="Basic and acidic residues" evidence="1">
    <location>
        <begin position="82"/>
        <end position="97"/>
    </location>
</feature>
<comment type="caution">
    <text evidence="2">The sequence shown here is derived from an EMBL/GenBank/DDBJ whole genome shotgun (WGS) entry which is preliminary data.</text>
</comment>
<organism evidence="2 3">
    <name type="scientific">Prorocentrum cordatum</name>
    <dbReference type="NCBI Taxonomy" id="2364126"/>
    <lineage>
        <taxon>Eukaryota</taxon>
        <taxon>Sar</taxon>
        <taxon>Alveolata</taxon>
        <taxon>Dinophyceae</taxon>
        <taxon>Prorocentrales</taxon>
        <taxon>Prorocentraceae</taxon>
        <taxon>Prorocentrum</taxon>
    </lineage>
</organism>
<accession>A0ABN9UXT0</accession>
<feature type="compositionally biased region" description="Polar residues" evidence="1">
    <location>
        <begin position="319"/>
        <end position="342"/>
    </location>
</feature>
<reference evidence="2" key="1">
    <citation type="submission" date="2023-10" db="EMBL/GenBank/DDBJ databases">
        <authorList>
            <person name="Chen Y."/>
            <person name="Shah S."/>
            <person name="Dougan E. K."/>
            <person name="Thang M."/>
            <person name="Chan C."/>
        </authorList>
    </citation>
    <scope>NUCLEOTIDE SEQUENCE [LARGE SCALE GENOMIC DNA]</scope>
</reference>
<evidence type="ECO:0000256" key="1">
    <source>
        <dbReference type="SAM" id="MobiDB-lite"/>
    </source>
</evidence>